<dbReference type="Pfam" id="PF13567">
    <property type="entry name" value="DUF4131"/>
    <property type="match status" value="1"/>
</dbReference>
<dbReference type="InterPro" id="IPR004477">
    <property type="entry name" value="ComEC_N"/>
</dbReference>
<dbReference type="EMBL" id="KT007000">
    <property type="protein sequence ID" value="AKQ02453.1"/>
    <property type="molecule type" value="Genomic_DNA"/>
</dbReference>
<reference evidence="9" key="1">
    <citation type="journal article" date="2015" name="ISME J.">
        <title>Aquifer environment selects for microbial species cohorts in sediment and groundwater.</title>
        <authorList>
            <person name="Hug L.A."/>
            <person name="Thomas B.C."/>
            <person name="Brown C.T."/>
            <person name="Frischkorn K.R."/>
            <person name="Williams K.H."/>
            <person name="Tringe S.G."/>
            <person name="Banfield J.F."/>
        </authorList>
    </citation>
    <scope>NUCLEOTIDE SEQUENCE</scope>
</reference>
<evidence type="ECO:0000259" key="7">
    <source>
        <dbReference type="Pfam" id="PF03772"/>
    </source>
</evidence>
<evidence type="ECO:0000256" key="6">
    <source>
        <dbReference type="SAM" id="Phobius"/>
    </source>
</evidence>
<dbReference type="PANTHER" id="PTHR30619">
    <property type="entry name" value="DNA INTERNALIZATION/COMPETENCE PROTEIN COMEC/REC2"/>
    <property type="match status" value="1"/>
</dbReference>
<dbReference type="PANTHER" id="PTHR30619:SF7">
    <property type="entry name" value="BETA-LACTAMASE DOMAIN PROTEIN"/>
    <property type="match status" value="1"/>
</dbReference>
<feature type="transmembrane region" description="Helical" evidence="6">
    <location>
        <begin position="282"/>
        <end position="302"/>
    </location>
</feature>
<keyword evidence="2" id="KW-1003">Cell membrane</keyword>
<evidence type="ECO:0000256" key="1">
    <source>
        <dbReference type="ARBA" id="ARBA00004651"/>
    </source>
</evidence>
<feature type="transmembrane region" description="Helical" evidence="6">
    <location>
        <begin position="372"/>
        <end position="397"/>
    </location>
</feature>
<organism evidence="9">
    <name type="scientific">uncultured Parcubacteria bacterium Rifle_16ft_4_minimus_37647</name>
    <dbReference type="NCBI Taxonomy" id="1665140"/>
    <lineage>
        <taxon>Bacteria</taxon>
        <taxon>Candidatus Parcubacteria</taxon>
        <taxon>environmental samples</taxon>
    </lineage>
</organism>
<comment type="subcellular location">
    <subcellularLocation>
        <location evidence="1">Cell membrane</location>
        <topology evidence="1">Multi-pass membrane protein</topology>
    </subcellularLocation>
</comment>
<name>A0A0H4T464_9BACT</name>
<keyword evidence="4 6" id="KW-1133">Transmembrane helix</keyword>
<evidence type="ECO:0000256" key="4">
    <source>
        <dbReference type="ARBA" id="ARBA00022989"/>
    </source>
</evidence>
<dbReference type="InterPro" id="IPR052159">
    <property type="entry name" value="Competence_DNA_uptake"/>
</dbReference>
<evidence type="ECO:0000313" key="9">
    <source>
        <dbReference type="EMBL" id="AKQ02453.1"/>
    </source>
</evidence>
<feature type="transmembrane region" description="Helical" evidence="6">
    <location>
        <begin position="213"/>
        <end position="236"/>
    </location>
</feature>
<dbReference type="Pfam" id="PF03772">
    <property type="entry name" value="Competence"/>
    <property type="match status" value="1"/>
</dbReference>
<protein>
    <submittedName>
        <fullName evidence="9">Internalization-related competence protein ComEC/Rec2, competence protein ComEC protein</fullName>
    </submittedName>
</protein>
<feature type="transmembrane region" description="Helical" evidence="6">
    <location>
        <begin position="47"/>
        <end position="67"/>
    </location>
</feature>
<dbReference type="NCBIfam" id="TIGR00360">
    <property type="entry name" value="ComEC_N-term"/>
    <property type="match status" value="1"/>
</dbReference>
<dbReference type="GO" id="GO:0005886">
    <property type="term" value="C:plasma membrane"/>
    <property type="evidence" value="ECO:0007669"/>
    <property type="project" value="UniProtKB-SubCell"/>
</dbReference>
<keyword evidence="5 6" id="KW-0472">Membrane</keyword>
<accession>A0A0H4T464</accession>
<feature type="domain" description="DUF4131" evidence="8">
    <location>
        <begin position="23"/>
        <end position="134"/>
    </location>
</feature>
<feature type="transmembrane region" description="Helical" evidence="6">
    <location>
        <begin position="242"/>
        <end position="275"/>
    </location>
</feature>
<feature type="domain" description="ComEC/Rec2-related protein" evidence="7">
    <location>
        <begin position="189"/>
        <end position="418"/>
    </location>
</feature>
<dbReference type="AlphaFoldDB" id="A0A0H4T464"/>
<dbReference type="InterPro" id="IPR025405">
    <property type="entry name" value="DUF4131"/>
</dbReference>
<sequence>MHLHDKAFYTALFFIIGIAAAGLGINVWLTLSIALVAAFVAIRSKTFVALSVVITFLGFFYFNFYALSQEENFPIGEKITFEGTVYSQPRHGLKSQQLDLELADPYKGKVRIYTDSLPRFEYGDYLAIDGAIEESPSGRLNIVSFPKIERIGTTNGSFARSKLFALKNRMIQNINAVLPPEHAALMAGILFGERAEFTDKFEEAMKKSGTTHVVALSGYNVAIIGITLSTALAYLVKRKYAFYASLAAIPAFVIMTGAEASVVRAGIMGIILLLAEQQSRIYSFRNAVTLTAFIMLLFNPTLLVFDTGFQLSFAALLGIVYIYPRFKKRFKISEEGGVLGWKRNLFQTLSAQVAVLPIALTTFGYFSPTALFANVLILEFIPVTMLFGFLTAVLGFFSYGLSLTMGWLTSVFLGYEIFIINLFSLNWL</sequence>
<evidence type="ECO:0000259" key="8">
    <source>
        <dbReference type="Pfam" id="PF13567"/>
    </source>
</evidence>
<evidence type="ECO:0000256" key="2">
    <source>
        <dbReference type="ARBA" id="ARBA00022475"/>
    </source>
</evidence>
<feature type="transmembrane region" description="Helical" evidence="6">
    <location>
        <begin position="404"/>
        <end position="425"/>
    </location>
</feature>
<feature type="transmembrane region" description="Helical" evidence="6">
    <location>
        <begin position="308"/>
        <end position="324"/>
    </location>
</feature>
<proteinExistence type="predicted"/>
<evidence type="ECO:0000256" key="3">
    <source>
        <dbReference type="ARBA" id="ARBA00022692"/>
    </source>
</evidence>
<evidence type="ECO:0000256" key="5">
    <source>
        <dbReference type="ARBA" id="ARBA00023136"/>
    </source>
</evidence>
<keyword evidence="3 6" id="KW-0812">Transmembrane</keyword>
<feature type="transmembrane region" description="Helical" evidence="6">
    <location>
        <begin position="12"/>
        <end position="41"/>
    </location>
</feature>